<dbReference type="RefSeq" id="WP_224518078.1">
    <property type="nucleotide sequence ID" value="NZ_CP088281.1"/>
</dbReference>
<evidence type="ECO:0000313" key="2">
    <source>
        <dbReference type="Proteomes" id="UP000564836"/>
    </source>
</evidence>
<dbReference type="EMBL" id="CP088281">
    <property type="protein sequence ID" value="UGX99550.1"/>
    <property type="molecule type" value="Genomic_DNA"/>
</dbReference>
<dbReference type="Proteomes" id="UP000564836">
    <property type="component" value="Plasmid pBb323S2b"/>
</dbReference>
<reference evidence="1 2" key="2">
    <citation type="journal article" date="2022" name="Int. J. Syst. Evol. Microbiol.">
        <title>Strains of Bradyrhizobium barranii sp. nov. associated with legumes native to Canada are symbionts of soybeans and belong to different subspecies (subsp. barranii subsp. nov. and subsp. apii subsp. nov.) and symbiovars (sv. glycinearum and sv. septentrionale).</title>
        <authorList>
            <person name="Bromfield E.S.P."/>
            <person name="Cloutier S."/>
            <person name="Wasai-Hara S."/>
            <person name="Minamisawa K."/>
        </authorList>
    </citation>
    <scope>NUCLEOTIDE SEQUENCE [LARGE SCALE GENOMIC DNA]</scope>
    <source>
        <strain evidence="1 2">323S2</strain>
        <plasmid evidence="2">pBb323S2b</plasmid>
    </source>
</reference>
<keyword evidence="1" id="KW-0614">Plasmid</keyword>
<geneLocation type="plasmid" evidence="1 2">
    <name>pBb323S2b</name>
</geneLocation>
<name>A0A9X9Z8P5_9BRAD</name>
<accession>A0A9X9Z8P5</accession>
<sequence>MFKQATQDKVRPDGDGLADPDGFACLCASACSFIWTSGFRRDGDVIGVHMFTCG</sequence>
<protein>
    <submittedName>
        <fullName evidence="1">Uncharacterized protein</fullName>
    </submittedName>
</protein>
<organism evidence="1 2">
    <name type="scientific">Bradyrhizobium barranii subsp. barranii</name>
    <dbReference type="NCBI Taxonomy" id="2823807"/>
    <lineage>
        <taxon>Bacteria</taxon>
        <taxon>Pseudomonadati</taxon>
        <taxon>Pseudomonadota</taxon>
        <taxon>Alphaproteobacteria</taxon>
        <taxon>Hyphomicrobiales</taxon>
        <taxon>Nitrobacteraceae</taxon>
        <taxon>Bradyrhizobium</taxon>
        <taxon>Bradyrhizobium barranii</taxon>
    </lineage>
</organism>
<gene>
    <name evidence="1" type="ORF">G6321_00054905</name>
</gene>
<reference evidence="1 2" key="1">
    <citation type="journal article" date="2017" name="Syst. Appl. Microbiol.">
        <title>Soybeans inoculated with root zone soils of Canadian native legumes harbour diverse and novel Bradyrhizobium spp. that possess agricultural potential.</title>
        <authorList>
            <person name="Bromfield E.S.P."/>
            <person name="Cloutier S."/>
            <person name="Tambong J.T."/>
            <person name="Tran Thi T.V."/>
        </authorList>
    </citation>
    <scope>NUCLEOTIDE SEQUENCE [LARGE SCALE GENOMIC DNA]</scope>
    <source>
        <strain evidence="1 2">323S2</strain>
    </source>
</reference>
<proteinExistence type="predicted"/>
<dbReference type="AlphaFoldDB" id="A0A9X9Z8P5"/>
<evidence type="ECO:0000313" key="1">
    <source>
        <dbReference type="EMBL" id="UGX99550.1"/>
    </source>
</evidence>